<dbReference type="AlphaFoldDB" id="A0A7K5YCG4"/>
<dbReference type="GO" id="GO:1900825">
    <property type="term" value="P:regulation of membrane depolarization during cardiac muscle cell action potential"/>
    <property type="evidence" value="ECO:0007669"/>
    <property type="project" value="TreeGrafter"/>
</dbReference>
<dbReference type="InterPro" id="IPR051176">
    <property type="entry name" value="Cent_Immune-Sig_Mod"/>
</dbReference>
<feature type="region of interest" description="Disordered" evidence="2">
    <location>
        <begin position="1"/>
        <end position="28"/>
    </location>
</feature>
<feature type="non-terminal residue" evidence="4">
    <location>
        <position position="749"/>
    </location>
</feature>
<accession>A0A7K5YCG4</accession>
<sequence length="749" mass="86082">QFYLQDTKSSNGTFINSQRLSRGSEESPPCEIMSGDIIQFGVDVTENTRKVTHGCIVSTIKLFLPDGMEARLRSDVIHAPLPSPVDKVAANTPSMYSQELFQLSQYLQEALHREQMLEQKLATLQRLLAVTQEASDTSWQALIDEDRLLSRLEVMGNQLQACSKNQTEDSIRKELIALQEDKHNYETTAKESLRRVLQEKIEVVRKLSEVERSLSNTEDECTHLKEMNERTQEELRELANKYNGAVNEIKDLSDKLKVAEGRQEEIQQKGLAEKKELQHKIDEMEEREQELQAKIEALQADNDFTNERLTALQVRLEHLQEKTLKEHNSLGIQVDDFIPKINGSTEKEHFLSKSEGDCTFIHQFIECQNKIIDEGHLTKVEETKLLKENQARVKESDLSDTLSPSKEKSSDDTTDAQMDDQDLNEPIAKVALLKDELQGAQSETEAKQEIQQLHKELIEAQELARTSKQKCFELQALLEEERKAYRVQAEESNKQINVLQAQLQRLQEDIENLREEKENEISSTRNELVSAQNEILSLQQVAEKAASERDTDISALQDELQTVRAELERWRKDASDYEKEIVSLQASFQLRCQQCEDQHKEEATRLKGELEKLKAEQNALEAECVTLRKENTLLTSELQRQEQELSSSQKQSLALTSNISVLEMSRKELENQMGSLREKHQRDAASLKNQLSEAESQAKDVQKEYERTQTVLSELKAKYEMTEQENQSLTEELKQCKENLKLLQEKGNN</sequence>
<dbReference type="InterPro" id="IPR008984">
    <property type="entry name" value="SMAD_FHA_dom_sf"/>
</dbReference>
<feature type="compositionally biased region" description="Basic and acidic residues" evidence="2">
    <location>
        <begin position="671"/>
        <end position="685"/>
    </location>
</feature>
<comment type="caution">
    <text evidence="4">The sequence shown here is derived from an EMBL/GenBank/DDBJ whole genome shotgun (WGS) entry which is preliminary data.</text>
</comment>
<dbReference type="SUPFAM" id="SSF49879">
    <property type="entry name" value="SMAD/FHA domain"/>
    <property type="match status" value="1"/>
</dbReference>
<dbReference type="PROSITE" id="PS50006">
    <property type="entry name" value="FHA_DOMAIN"/>
    <property type="match status" value="1"/>
</dbReference>
<protein>
    <submittedName>
        <fullName evidence="4">SLMAP protein</fullName>
    </submittedName>
</protein>
<dbReference type="Gene3D" id="2.60.200.20">
    <property type="match status" value="1"/>
</dbReference>
<evidence type="ECO:0000256" key="1">
    <source>
        <dbReference type="SAM" id="Coils"/>
    </source>
</evidence>
<feature type="non-terminal residue" evidence="4">
    <location>
        <position position="1"/>
    </location>
</feature>
<evidence type="ECO:0000259" key="3">
    <source>
        <dbReference type="PROSITE" id="PS50006"/>
    </source>
</evidence>
<dbReference type="InterPro" id="IPR000253">
    <property type="entry name" value="FHA_dom"/>
</dbReference>
<evidence type="ECO:0000313" key="4">
    <source>
        <dbReference type="EMBL" id="NWU63071.1"/>
    </source>
</evidence>
<proteinExistence type="predicted"/>
<feature type="compositionally biased region" description="Polar residues" evidence="2">
    <location>
        <begin position="1"/>
        <end position="21"/>
    </location>
</feature>
<dbReference type="OrthoDB" id="687730at2759"/>
<dbReference type="Proteomes" id="UP000522270">
    <property type="component" value="Unassembled WGS sequence"/>
</dbReference>
<dbReference type="EMBL" id="VYZE01000085">
    <property type="protein sequence ID" value="NWU63071.1"/>
    <property type="molecule type" value="Genomic_DNA"/>
</dbReference>
<feature type="coiled-coil region" evidence="1">
    <location>
        <begin position="107"/>
        <end position="134"/>
    </location>
</feature>
<dbReference type="Pfam" id="PF00498">
    <property type="entry name" value="FHA"/>
    <property type="match status" value="1"/>
</dbReference>
<dbReference type="PANTHER" id="PTHR15715:SF22">
    <property type="entry name" value="SARCOLEMMAL MEMBRANE-ASSOCIATED PROTEIN"/>
    <property type="match status" value="1"/>
</dbReference>
<feature type="compositionally biased region" description="Basic and acidic residues" evidence="2">
    <location>
        <begin position="696"/>
        <end position="705"/>
    </location>
</feature>
<reference evidence="4 5" key="1">
    <citation type="submission" date="2019-09" db="EMBL/GenBank/DDBJ databases">
        <title>Bird 10,000 Genomes (B10K) Project - Family phase.</title>
        <authorList>
            <person name="Zhang G."/>
        </authorList>
    </citation>
    <scope>NUCLEOTIDE SEQUENCE [LARGE SCALE GENOMIC DNA]</scope>
    <source>
        <strain evidence="4">B10K-DU-027-49</strain>
        <tissue evidence="4">Muscle</tissue>
    </source>
</reference>
<organism evidence="4 5">
    <name type="scientific">Pterocles burchelli</name>
    <dbReference type="NCBI Taxonomy" id="2585816"/>
    <lineage>
        <taxon>Eukaryota</taxon>
        <taxon>Metazoa</taxon>
        <taxon>Chordata</taxon>
        <taxon>Craniata</taxon>
        <taxon>Vertebrata</taxon>
        <taxon>Euteleostomi</taxon>
        <taxon>Archelosauria</taxon>
        <taxon>Archosauria</taxon>
        <taxon>Dinosauria</taxon>
        <taxon>Saurischia</taxon>
        <taxon>Theropoda</taxon>
        <taxon>Coelurosauria</taxon>
        <taxon>Aves</taxon>
        <taxon>Neognathae</taxon>
        <taxon>Neoaves</taxon>
        <taxon>Columbimorphae</taxon>
        <taxon>Pterocliformes</taxon>
        <taxon>Pteroclidae</taxon>
        <taxon>Pterocles</taxon>
    </lineage>
</organism>
<dbReference type="CDD" id="cd21911">
    <property type="entry name" value="CC1_SLMAP"/>
    <property type="match status" value="1"/>
</dbReference>
<feature type="domain" description="FHA" evidence="3">
    <location>
        <begin position="1"/>
        <end position="20"/>
    </location>
</feature>
<dbReference type="GO" id="GO:0072659">
    <property type="term" value="P:protein localization to plasma membrane"/>
    <property type="evidence" value="ECO:0007669"/>
    <property type="project" value="TreeGrafter"/>
</dbReference>
<evidence type="ECO:0000313" key="5">
    <source>
        <dbReference type="Proteomes" id="UP000522270"/>
    </source>
</evidence>
<feature type="region of interest" description="Disordered" evidence="2">
    <location>
        <begin position="390"/>
        <end position="422"/>
    </location>
</feature>
<feature type="region of interest" description="Disordered" evidence="2">
    <location>
        <begin position="671"/>
        <end position="705"/>
    </location>
</feature>
<name>A0A7K5YCG4_9AVES</name>
<feature type="compositionally biased region" description="Acidic residues" evidence="2">
    <location>
        <begin position="412"/>
        <end position="422"/>
    </location>
</feature>
<feature type="coiled-coil region" evidence="1">
    <location>
        <begin position="200"/>
        <end position="322"/>
    </location>
</feature>
<keyword evidence="1" id="KW-0175">Coiled coil</keyword>
<gene>
    <name evidence="4" type="primary">Slmap</name>
    <name evidence="4" type="ORF">PTEBUR_R14212</name>
</gene>
<dbReference type="PANTHER" id="PTHR15715">
    <property type="entry name" value="CENTROSOMAL PROTEIN OF 170 KDA"/>
    <property type="match status" value="1"/>
</dbReference>
<evidence type="ECO:0000256" key="2">
    <source>
        <dbReference type="SAM" id="MobiDB-lite"/>
    </source>
</evidence>
<keyword evidence="5" id="KW-1185">Reference proteome</keyword>